<protein>
    <submittedName>
        <fullName evidence="2">Uncharacterized protein</fullName>
    </submittedName>
</protein>
<dbReference type="STRING" id="67344.SAMN05216505_104385"/>
<organism evidence="2 3">
    <name type="scientific">Streptomyces prasinopilosus</name>
    <dbReference type="NCBI Taxonomy" id="67344"/>
    <lineage>
        <taxon>Bacteria</taxon>
        <taxon>Bacillati</taxon>
        <taxon>Actinomycetota</taxon>
        <taxon>Actinomycetes</taxon>
        <taxon>Kitasatosporales</taxon>
        <taxon>Streptomycetaceae</taxon>
        <taxon>Streptomyces</taxon>
    </lineage>
</organism>
<dbReference type="Proteomes" id="UP000182100">
    <property type="component" value="Unassembled WGS sequence"/>
</dbReference>
<dbReference type="RefSeq" id="WP_280519577.1">
    <property type="nucleotide sequence ID" value="NZ_FMZK01000004.1"/>
</dbReference>
<gene>
    <name evidence="2" type="ORF">SAMN05216505_104385</name>
</gene>
<dbReference type="EMBL" id="FMZK01000004">
    <property type="protein sequence ID" value="SDC99637.1"/>
    <property type="molecule type" value="Genomic_DNA"/>
</dbReference>
<evidence type="ECO:0000313" key="2">
    <source>
        <dbReference type="EMBL" id="SDC99637.1"/>
    </source>
</evidence>
<sequence length="41" mass="4318">MITGLDHAQRAAPPGSEERPRAYHLDVPGTQEAPKPPSPAA</sequence>
<proteinExistence type="predicted"/>
<evidence type="ECO:0000313" key="3">
    <source>
        <dbReference type="Proteomes" id="UP000182100"/>
    </source>
</evidence>
<name>A0A1G6R6H5_9ACTN</name>
<reference evidence="3" key="1">
    <citation type="submission" date="2016-10" db="EMBL/GenBank/DDBJ databases">
        <authorList>
            <person name="Varghese N."/>
            <person name="Submissions S."/>
        </authorList>
    </citation>
    <scope>NUCLEOTIDE SEQUENCE [LARGE SCALE GENOMIC DNA]</scope>
    <source>
        <strain evidence="3">CGMCC 4.3504</strain>
    </source>
</reference>
<feature type="region of interest" description="Disordered" evidence="1">
    <location>
        <begin position="1"/>
        <end position="41"/>
    </location>
</feature>
<evidence type="ECO:0000256" key="1">
    <source>
        <dbReference type="SAM" id="MobiDB-lite"/>
    </source>
</evidence>
<accession>A0A1G6R6H5</accession>
<keyword evidence="3" id="KW-1185">Reference proteome</keyword>
<dbReference type="AlphaFoldDB" id="A0A1G6R6H5"/>